<dbReference type="RefSeq" id="WP_067435312.1">
    <property type="nucleotide sequence ID" value="NZ_CP016438.1"/>
</dbReference>
<keyword evidence="5" id="KW-1185">Reference proteome</keyword>
<accession>A0A1B1MCD0</accession>
<dbReference type="Proteomes" id="UP000092598">
    <property type="component" value="Chromosome"/>
</dbReference>
<keyword evidence="1" id="KW-0805">Transcription regulation</keyword>
<sequence length="127" mass="13421">MTGPTLRVDTTSPVPPYEQIRAQLATLIGTGRLATGERLPTVRQLAADLGLSPGTVARAYRELEAAELIRTRRGAGTRVAALPVGPTRADPARLAALARDFAVQARALGGAPEEILDAVREALDDRD</sequence>
<dbReference type="InterPro" id="IPR036388">
    <property type="entry name" value="WH-like_DNA-bd_sf"/>
</dbReference>
<dbReference type="PANTHER" id="PTHR38445:SF9">
    <property type="entry name" value="HTH-TYPE TRANSCRIPTIONAL REPRESSOR YTRA"/>
    <property type="match status" value="1"/>
</dbReference>
<keyword evidence="2" id="KW-0238">DNA-binding</keyword>
<evidence type="ECO:0000256" key="3">
    <source>
        <dbReference type="ARBA" id="ARBA00023163"/>
    </source>
</evidence>
<dbReference type="STRING" id="1915.SLINC_3970"/>
<gene>
    <name evidence="4" type="ORF">SLINC_3970</name>
</gene>
<dbReference type="GO" id="GO:0003700">
    <property type="term" value="F:DNA-binding transcription factor activity"/>
    <property type="evidence" value="ECO:0007669"/>
    <property type="project" value="InterPro"/>
</dbReference>
<organism evidence="4 5">
    <name type="scientific">Streptomyces lincolnensis</name>
    <dbReference type="NCBI Taxonomy" id="1915"/>
    <lineage>
        <taxon>Bacteria</taxon>
        <taxon>Bacillati</taxon>
        <taxon>Actinomycetota</taxon>
        <taxon>Actinomycetes</taxon>
        <taxon>Kitasatosporales</taxon>
        <taxon>Streptomycetaceae</taxon>
        <taxon>Streptomyces</taxon>
    </lineage>
</organism>
<dbReference type="EMBL" id="CP016438">
    <property type="protein sequence ID" value="ANS66194.1"/>
    <property type="molecule type" value="Genomic_DNA"/>
</dbReference>
<evidence type="ECO:0000256" key="1">
    <source>
        <dbReference type="ARBA" id="ARBA00023015"/>
    </source>
</evidence>
<protein>
    <submittedName>
        <fullName evidence="4">Regulatory protein GntR HTH</fullName>
    </submittedName>
</protein>
<dbReference type="Pfam" id="PF00392">
    <property type="entry name" value="GntR"/>
    <property type="match status" value="1"/>
</dbReference>
<dbReference type="Gene3D" id="1.10.10.10">
    <property type="entry name" value="Winged helix-like DNA-binding domain superfamily/Winged helix DNA-binding domain"/>
    <property type="match status" value="1"/>
</dbReference>
<dbReference type="CDD" id="cd07377">
    <property type="entry name" value="WHTH_GntR"/>
    <property type="match status" value="1"/>
</dbReference>
<dbReference type="PATRIC" id="fig|1915.4.peg.4386"/>
<evidence type="ECO:0000313" key="4">
    <source>
        <dbReference type="EMBL" id="ANS66194.1"/>
    </source>
</evidence>
<keyword evidence="3" id="KW-0804">Transcription</keyword>
<dbReference type="PROSITE" id="PS50949">
    <property type="entry name" value="HTH_GNTR"/>
    <property type="match status" value="1"/>
</dbReference>
<dbReference type="InterPro" id="IPR000524">
    <property type="entry name" value="Tscrpt_reg_HTH_GntR"/>
</dbReference>
<dbReference type="PANTHER" id="PTHR38445">
    <property type="entry name" value="HTH-TYPE TRANSCRIPTIONAL REPRESSOR YTRA"/>
    <property type="match status" value="1"/>
</dbReference>
<dbReference type="GO" id="GO:0003677">
    <property type="term" value="F:DNA binding"/>
    <property type="evidence" value="ECO:0007669"/>
    <property type="project" value="UniProtKB-KW"/>
</dbReference>
<dbReference type="KEGG" id="sls:SLINC_3970"/>
<name>A0A1B1MCD0_STRLN</name>
<proteinExistence type="predicted"/>
<evidence type="ECO:0000313" key="5">
    <source>
        <dbReference type="Proteomes" id="UP000092598"/>
    </source>
</evidence>
<dbReference type="SMART" id="SM00345">
    <property type="entry name" value="HTH_GNTR"/>
    <property type="match status" value="1"/>
</dbReference>
<reference evidence="4 5" key="1">
    <citation type="submission" date="2016-07" db="EMBL/GenBank/DDBJ databases">
        <title>Enhancement of antibiotic productionsby engineered nitrateutilization in actinobacteria.</title>
        <authorList>
            <person name="Meng S.C."/>
        </authorList>
    </citation>
    <scope>NUCLEOTIDE SEQUENCE [LARGE SCALE GENOMIC DNA]</scope>
    <source>
        <strain evidence="4 5">NRRL 2936</strain>
    </source>
</reference>
<dbReference type="OrthoDB" id="4307011at2"/>
<dbReference type="AlphaFoldDB" id="A0A1B1MCD0"/>
<dbReference type="InterPro" id="IPR036390">
    <property type="entry name" value="WH_DNA-bd_sf"/>
</dbReference>
<evidence type="ECO:0000256" key="2">
    <source>
        <dbReference type="ARBA" id="ARBA00023125"/>
    </source>
</evidence>
<dbReference type="SUPFAM" id="SSF46785">
    <property type="entry name" value="Winged helix' DNA-binding domain"/>
    <property type="match status" value="1"/>
</dbReference>